<reference evidence="1" key="1">
    <citation type="submission" date="2017-08" db="EMBL/GenBank/DDBJ databases">
        <authorList>
            <person name="Imhoff J.F."/>
            <person name="Rahn T."/>
            <person name="Kuenzel S."/>
            <person name="Neulinger S.C."/>
        </authorList>
    </citation>
    <scope>NUCLEOTIDE SEQUENCE</scope>
    <source>
        <strain evidence="1">IM 151</strain>
    </source>
</reference>
<reference evidence="1" key="2">
    <citation type="journal article" date="2020" name="Microorganisms">
        <title>Osmotic Adaptation and Compatible Solute Biosynthesis of Phototrophic Bacteria as Revealed from Genome Analyses.</title>
        <authorList>
            <person name="Imhoff J.F."/>
            <person name="Rahn T."/>
            <person name="Kunzel S."/>
            <person name="Keller A."/>
            <person name="Neulinger S.C."/>
        </authorList>
    </citation>
    <scope>NUCLEOTIDE SEQUENCE</scope>
    <source>
        <strain evidence="1">IM 151</strain>
    </source>
</reference>
<evidence type="ECO:0000313" key="2">
    <source>
        <dbReference type="Proteomes" id="UP001041814"/>
    </source>
</evidence>
<accession>A0ABS1E032</accession>
<sequence length="82" mass="8826">MVFLALTPVGLVEAMRVRGDTADAVWCGSDAISDADYAALEDVNVSRFIYPLQGEPGDVLAGAIHTIEEHHPGETVWVERCA</sequence>
<name>A0ABS1E032_RUBGE</name>
<evidence type="ECO:0000313" key="1">
    <source>
        <dbReference type="EMBL" id="MBK1715731.1"/>
    </source>
</evidence>
<comment type="caution">
    <text evidence="1">The sequence shown here is derived from an EMBL/GenBank/DDBJ whole genome shotgun (WGS) entry which is preliminary data.</text>
</comment>
<gene>
    <name evidence="1" type="ORF">CKO43_23565</name>
</gene>
<keyword evidence="2" id="KW-1185">Reference proteome</keyword>
<dbReference type="Proteomes" id="UP001041814">
    <property type="component" value="Unassembled WGS sequence"/>
</dbReference>
<dbReference type="EMBL" id="NRRU01000149">
    <property type="protein sequence ID" value="MBK1715731.1"/>
    <property type="molecule type" value="Genomic_DNA"/>
</dbReference>
<organism evidence="1 2">
    <name type="scientific">Rubrivivax gelatinosus</name>
    <name type="common">Rhodocyclus gelatinosus</name>
    <name type="synonym">Rhodopseudomonas gelatinosa</name>
    <dbReference type="NCBI Taxonomy" id="28068"/>
    <lineage>
        <taxon>Bacteria</taxon>
        <taxon>Pseudomonadati</taxon>
        <taxon>Pseudomonadota</taxon>
        <taxon>Betaproteobacteria</taxon>
        <taxon>Burkholderiales</taxon>
        <taxon>Sphaerotilaceae</taxon>
        <taxon>Rubrivivax</taxon>
    </lineage>
</organism>
<proteinExistence type="predicted"/>
<protein>
    <submittedName>
        <fullName evidence="1">Uncharacterized protein</fullName>
    </submittedName>
</protein>